<dbReference type="Gene3D" id="1.10.287.130">
    <property type="match status" value="1"/>
</dbReference>
<dbReference type="PRINTS" id="PR00344">
    <property type="entry name" value="BCTRLSENSOR"/>
</dbReference>
<dbReference type="PANTHER" id="PTHR43047">
    <property type="entry name" value="TWO-COMPONENT HISTIDINE PROTEIN KINASE"/>
    <property type="match status" value="1"/>
</dbReference>
<dbReference type="CDD" id="cd17546">
    <property type="entry name" value="REC_hyHK_CKI1_RcsC-like"/>
    <property type="match status" value="1"/>
</dbReference>
<dbReference type="EC" id="2.7.13.3" evidence="2"/>
<protein>
    <recommendedName>
        <fullName evidence="2">histidine kinase</fullName>
        <ecNumber evidence="2">2.7.13.3</ecNumber>
    </recommendedName>
</protein>
<feature type="region of interest" description="Disordered" evidence="7">
    <location>
        <begin position="30"/>
        <end position="52"/>
    </location>
</feature>
<organism evidence="11">
    <name type="scientific">marine sediment metagenome</name>
    <dbReference type="NCBI Taxonomy" id="412755"/>
    <lineage>
        <taxon>unclassified sequences</taxon>
        <taxon>metagenomes</taxon>
        <taxon>ecological metagenomes</taxon>
    </lineage>
</organism>
<evidence type="ECO:0000256" key="6">
    <source>
        <dbReference type="ARBA" id="ARBA00023012"/>
    </source>
</evidence>
<evidence type="ECO:0000259" key="10">
    <source>
        <dbReference type="PROSITE" id="PS50113"/>
    </source>
</evidence>
<name>X1F3S9_9ZZZZ</name>
<dbReference type="Gene3D" id="3.30.565.10">
    <property type="entry name" value="Histidine kinase-like ATPase, C-terminal domain"/>
    <property type="match status" value="1"/>
</dbReference>
<evidence type="ECO:0000313" key="11">
    <source>
        <dbReference type="EMBL" id="GAH39582.1"/>
    </source>
</evidence>
<reference evidence="11" key="1">
    <citation type="journal article" date="2014" name="Front. Microbiol.">
        <title>High frequency of phylogenetically diverse reductive dehalogenase-homologous genes in deep subseafloor sedimentary metagenomes.</title>
        <authorList>
            <person name="Kawai M."/>
            <person name="Futagami T."/>
            <person name="Toyoda A."/>
            <person name="Takaki Y."/>
            <person name="Nishi S."/>
            <person name="Hori S."/>
            <person name="Arai W."/>
            <person name="Tsubouchi T."/>
            <person name="Morono Y."/>
            <person name="Uchiyama I."/>
            <person name="Ito T."/>
            <person name="Fujiyama A."/>
            <person name="Inagaki F."/>
            <person name="Takami H."/>
        </authorList>
    </citation>
    <scope>NUCLEOTIDE SEQUENCE</scope>
    <source>
        <strain evidence="11">Expedition CK06-06</strain>
    </source>
</reference>
<evidence type="ECO:0000256" key="3">
    <source>
        <dbReference type="ARBA" id="ARBA00022553"/>
    </source>
</evidence>
<dbReference type="InterPro" id="IPR004358">
    <property type="entry name" value="Sig_transdc_His_kin-like_C"/>
</dbReference>
<dbReference type="FunFam" id="3.30.565.10:FF:000010">
    <property type="entry name" value="Sensor histidine kinase RcsC"/>
    <property type="match status" value="1"/>
</dbReference>
<keyword evidence="4" id="KW-0808">Transferase</keyword>
<evidence type="ECO:0000256" key="5">
    <source>
        <dbReference type="ARBA" id="ARBA00022777"/>
    </source>
</evidence>
<evidence type="ECO:0000259" key="8">
    <source>
        <dbReference type="PROSITE" id="PS50109"/>
    </source>
</evidence>
<evidence type="ECO:0000256" key="1">
    <source>
        <dbReference type="ARBA" id="ARBA00000085"/>
    </source>
</evidence>
<dbReference type="Pfam" id="PF02518">
    <property type="entry name" value="HATPase_c"/>
    <property type="match status" value="1"/>
</dbReference>
<dbReference type="GO" id="GO:0000155">
    <property type="term" value="F:phosphorelay sensor kinase activity"/>
    <property type="evidence" value="ECO:0007669"/>
    <property type="project" value="InterPro"/>
</dbReference>
<dbReference type="SMART" id="SM00387">
    <property type="entry name" value="HATPase_c"/>
    <property type="match status" value="1"/>
</dbReference>
<gene>
    <name evidence="11" type="ORF">S03H2_11069</name>
</gene>
<dbReference type="PROSITE" id="PS50113">
    <property type="entry name" value="PAC"/>
    <property type="match status" value="1"/>
</dbReference>
<dbReference type="InterPro" id="IPR036890">
    <property type="entry name" value="HATPase_C_sf"/>
</dbReference>
<evidence type="ECO:0000256" key="2">
    <source>
        <dbReference type="ARBA" id="ARBA00012438"/>
    </source>
</evidence>
<dbReference type="CDD" id="cd00082">
    <property type="entry name" value="HisKA"/>
    <property type="match status" value="1"/>
</dbReference>
<dbReference type="InterPro" id="IPR011006">
    <property type="entry name" value="CheY-like_superfamily"/>
</dbReference>
<comment type="catalytic activity">
    <reaction evidence="1">
        <text>ATP + protein L-histidine = ADP + protein N-phospho-L-histidine.</text>
        <dbReference type="EC" id="2.7.13.3"/>
    </reaction>
</comment>
<evidence type="ECO:0000259" key="9">
    <source>
        <dbReference type="PROSITE" id="PS50110"/>
    </source>
</evidence>
<dbReference type="InterPro" id="IPR003594">
    <property type="entry name" value="HATPase_dom"/>
</dbReference>
<feature type="domain" description="Response regulatory" evidence="9">
    <location>
        <begin position="331"/>
        <end position="443"/>
    </location>
</feature>
<dbReference type="PROSITE" id="PS50109">
    <property type="entry name" value="HIS_KIN"/>
    <property type="match status" value="1"/>
</dbReference>
<dbReference type="InterPro" id="IPR003661">
    <property type="entry name" value="HisK_dim/P_dom"/>
</dbReference>
<dbReference type="SUPFAM" id="SSF55874">
    <property type="entry name" value="ATPase domain of HSP90 chaperone/DNA topoisomerase II/histidine kinase"/>
    <property type="match status" value="1"/>
</dbReference>
<keyword evidence="5" id="KW-0418">Kinase</keyword>
<dbReference type="Gene3D" id="3.40.50.2300">
    <property type="match status" value="1"/>
</dbReference>
<dbReference type="CDD" id="cd16922">
    <property type="entry name" value="HATPase_EvgS-ArcB-TorS-like"/>
    <property type="match status" value="1"/>
</dbReference>
<comment type="caution">
    <text evidence="11">The sequence shown here is derived from an EMBL/GenBank/DDBJ whole genome shotgun (WGS) entry which is preliminary data.</text>
</comment>
<accession>X1F3S9</accession>
<dbReference type="SMART" id="SM00388">
    <property type="entry name" value="HisKA"/>
    <property type="match status" value="1"/>
</dbReference>
<dbReference type="EMBL" id="BARU01005659">
    <property type="protein sequence ID" value="GAH39582.1"/>
    <property type="molecule type" value="Genomic_DNA"/>
</dbReference>
<sequence length="456" mass="51615">AYGRPREIMGVMRNSTARKKAEERIEEYTNQLKERNKQLSEETRKTKDAEGKTRQYAKELRILNLQLKAETERAQESDRLKSQFMANMSHEIRTPLTVIDGAVHLLQKNSLSPEQKELLAMIRDSDEQLCELINSILDLARIEAGQAKVVKKEFLLKETVKNIISGFKFEARKRNLEIEMICPRHLPSMISTDEGKLTQILSNLISNALRFTEKGKVEVRLDKQSNSSIRFSVEDTGIGIPKENLSLIFNKFCQVNGTARRERGGMGLGLTIVKELVNLLGGEMKVKSNLGKGSIFCFSLPCIPSKERLVPDREGNGTPPKIRERVKKGVNILVAEDDSPTYNIIRRFLEDCTISRAVDGEDVLKMIKEKSYDMVLMDIQMPGMDGLEATRRIREKDSDLPIIAVTARSFKADKDKCLAAGCNDYIAKPIAPHKLIAKINQYAVKRLSRRQNSPPK</sequence>
<dbReference type="AlphaFoldDB" id="X1F3S9"/>
<keyword evidence="3" id="KW-0597">Phosphoprotein</keyword>
<dbReference type="Pfam" id="PF00512">
    <property type="entry name" value="HisKA"/>
    <property type="match status" value="1"/>
</dbReference>
<evidence type="ECO:0000256" key="7">
    <source>
        <dbReference type="SAM" id="MobiDB-lite"/>
    </source>
</evidence>
<dbReference type="SUPFAM" id="SSF52172">
    <property type="entry name" value="CheY-like"/>
    <property type="match status" value="1"/>
</dbReference>
<dbReference type="SMART" id="SM00448">
    <property type="entry name" value="REC"/>
    <property type="match status" value="1"/>
</dbReference>
<dbReference type="PROSITE" id="PS50110">
    <property type="entry name" value="RESPONSE_REGULATORY"/>
    <property type="match status" value="1"/>
</dbReference>
<dbReference type="Pfam" id="PF00072">
    <property type="entry name" value="Response_reg"/>
    <property type="match status" value="1"/>
</dbReference>
<dbReference type="InterPro" id="IPR000700">
    <property type="entry name" value="PAS-assoc_C"/>
</dbReference>
<feature type="domain" description="Histidine kinase" evidence="8">
    <location>
        <begin position="87"/>
        <end position="304"/>
    </location>
</feature>
<keyword evidence="6" id="KW-0902">Two-component regulatory system</keyword>
<dbReference type="SUPFAM" id="SSF47384">
    <property type="entry name" value="Homodimeric domain of signal transducing histidine kinase"/>
    <property type="match status" value="1"/>
</dbReference>
<dbReference type="FunFam" id="1.10.287.130:FF:000001">
    <property type="entry name" value="Two-component sensor histidine kinase"/>
    <property type="match status" value="1"/>
</dbReference>
<dbReference type="InterPro" id="IPR001789">
    <property type="entry name" value="Sig_transdc_resp-reg_receiver"/>
</dbReference>
<evidence type="ECO:0000256" key="4">
    <source>
        <dbReference type="ARBA" id="ARBA00022679"/>
    </source>
</evidence>
<proteinExistence type="predicted"/>
<feature type="non-terminal residue" evidence="11">
    <location>
        <position position="1"/>
    </location>
</feature>
<feature type="domain" description="PAC" evidence="10">
    <location>
        <begin position="1"/>
        <end position="27"/>
    </location>
</feature>
<dbReference type="InterPro" id="IPR005467">
    <property type="entry name" value="His_kinase_dom"/>
</dbReference>
<dbReference type="InterPro" id="IPR036097">
    <property type="entry name" value="HisK_dim/P_sf"/>
</dbReference>